<name>A0ABU9Y6E0_9SPHN</name>
<feature type="domain" description="T6SS Transcription factor RovC-like DNA binding" evidence="1">
    <location>
        <begin position="100"/>
        <end position="163"/>
    </location>
</feature>
<evidence type="ECO:0000313" key="3">
    <source>
        <dbReference type="Proteomes" id="UP001419910"/>
    </source>
</evidence>
<gene>
    <name evidence="2" type="ORF">ABC974_17195</name>
</gene>
<proteinExistence type="predicted"/>
<organism evidence="2 3">
    <name type="scientific">Sphingomonas oligophenolica</name>
    <dbReference type="NCBI Taxonomy" id="301154"/>
    <lineage>
        <taxon>Bacteria</taxon>
        <taxon>Pseudomonadati</taxon>
        <taxon>Pseudomonadota</taxon>
        <taxon>Alphaproteobacteria</taxon>
        <taxon>Sphingomonadales</taxon>
        <taxon>Sphingomonadaceae</taxon>
        <taxon>Sphingomonas</taxon>
    </lineage>
</organism>
<accession>A0ABU9Y6E0</accession>
<protein>
    <submittedName>
        <fullName evidence="2">DUF2285 domain-containing protein</fullName>
    </submittedName>
</protein>
<dbReference type="Pfam" id="PF10074">
    <property type="entry name" value="RovC_DNA-bd"/>
    <property type="match status" value="1"/>
</dbReference>
<evidence type="ECO:0000313" key="2">
    <source>
        <dbReference type="EMBL" id="MEN2791375.1"/>
    </source>
</evidence>
<dbReference type="EMBL" id="JBDIME010000017">
    <property type="protein sequence ID" value="MEN2791375.1"/>
    <property type="molecule type" value="Genomic_DNA"/>
</dbReference>
<reference evidence="2 3" key="1">
    <citation type="submission" date="2024-05" db="EMBL/GenBank/DDBJ databases">
        <authorList>
            <person name="Liu Q."/>
            <person name="Xin Y.-H."/>
        </authorList>
    </citation>
    <scope>NUCLEOTIDE SEQUENCE [LARGE SCALE GENOMIC DNA]</scope>
    <source>
        <strain evidence="2 3">CGMCC 1.10181</strain>
    </source>
</reference>
<sequence>MLPIWSAAIDPRVLAVRALEPVAAAGARLFDALAVDARFVRGPHAEHLLIERGGEVIRLDVIDGTAVAGPVTLRFDLPDDDRLPAQISTLSAYRRATVPAPRHAQLGNRLLALQATDARSIGASLRDIADIILGPGTWPGEGEHRKSHVRRMLVAGERMIGAGPRPILAGR</sequence>
<dbReference type="InterPro" id="IPR018754">
    <property type="entry name" value="RovC-like_DNA-bd"/>
</dbReference>
<dbReference type="RefSeq" id="WP_343890316.1">
    <property type="nucleotide sequence ID" value="NZ_BAAAEH010000032.1"/>
</dbReference>
<evidence type="ECO:0000259" key="1">
    <source>
        <dbReference type="Pfam" id="PF10074"/>
    </source>
</evidence>
<keyword evidence="3" id="KW-1185">Reference proteome</keyword>
<dbReference type="Proteomes" id="UP001419910">
    <property type="component" value="Unassembled WGS sequence"/>
</dbReference>
<comment type="caution">
    <text evidence="2">The sequence shown here is derived from an EMBL/GenBank/DDBJ whole genome shotgun (WGS) entry which is preliminary data.</text>
</comment>